<dbReference type="PANTHER" id="PTHR30580">
    <property type="entry name" value="PRIMOSOMAL PROTEIN N"/>
    <property type="match status" value="1"/>
</dbReference>
<proteinExistence type="inferred from homology"/>
<dbReference type="CDD" id="cd18804">
    <property type="entry name" value="SF2_C_priA"/>
    <property type="match status" value="1"/>
</dbReference>
<evidence type="ECO:0000256" key="11">
    <source>
        <dbReference type="ARBA" id="ARBA00034808"/>
    </source>
</evidence>
<dbReference type="HAMAP" id="MF_00983">
    <property type="entry name" value="PriA"/>
    <property type="match status" value="1"/>
</dbReference>
<dbReference type="GO" id="GO:0006310">
    <property type="term" value="P:DNA recombination"/>
    <property type="evidence" value="ECO:0007669"/>
    <property type="project" value="InterPro"/>
</dbReference>
<dbReference type="InterPro" id="IPR014001">
    <property type="entry name" value="Helicase_ATP-bd"/>
</dbReference>
<evidence type="ECO:0000256" key="4">
    <source>
        <dbReference type="ARBA" id="ARBA00022741"/>
    </source>
</evidence>
<keyword evidence="9" id="KW-0238">DNA-binding</keyword>
<keyword evidence="8" id="KW-0067">ATP-binding</keyword>
<evidence type="ECO:0000256" key="6">
    <source>
        <dbReference type="ARBA" id="ARBA00022806"/>
    </source>
</evidence>
<dbReference type="NCBIfam" id="NF004067">
    <property type="entry name" value="PRK05580.1-4"/>
    <property type="match status" value="1"/>
</dbReference>
<dbReference type="EMBL" id="LAZR01000708">
    <property type="protein sequence ID" value="KKN59993.1"/>
    <property type="molecule type" value="Genomic_DNA"/>
</dbReference>
<dbReference type="GO" id="GO:0003677">
    <property type="term" value="F:DNA binding"/>
    <property type="evidence" value="ECO:0007669"/>
    <property type="project" value="UniProtKB-KW"/>
</dbReference>
<keyword evidence="6" id="KW-0347">Helicase</keyword>
<dbReference type="GO" id="GO:1990077">
    <property type="term" value="C:primosome complex"/>
    <property type="evidence" value="ECO:0007669"/>
    <property type="project" value="UniProtKB-KW"/>
</dbReference>
<accession>A0A0F9V288</accession>
<dbReference type="FunFam" id="3.40.1440.60:FF:000001">
    <property type="entry name" value="Primosomal protein N"/>
    <property type="match status" value="1"/>
</dbReference>
<dbReference type="Gene3D" id="3.40.1440.60">
    <property type="entry name" value="PriA, 3(prime) DNA-binding domain"/>
    <property type="match status" value="1"/>
</dbReference>
<feature type="domain" description="Helicase C-terminal" evidence="14">
    <location>
        <begin position="483"/>
        <end position="640"/>
    </location>
</feature>
<comment type="catalytic activity">
    <reaction evidence="12">
        <text>ATP + H2O = ADP + phosphate + H(+)</text>
        <dbReference type="Rhea" id="RHEA:13065"/>
        <dbReference type="ChEBI" id="CHEBI:15377"/>
        <dbReference type="ChEBI" id="CHEBI:15378"/>
        <dbReference type="ChEBI" id="CHEBI:30616"/>
        <dbReference type="ChEBI" id="CHEBI:43474"/>
        <dbReference type="ChEBI" id="CHEBI:456216"/>
        <dbReference type="EC" id="5.6.2.4"/>
    </reaction>
</comment>
<evidence type="ECO:0000256" key="10">
    <source>
        <dbReference type="ARBA" id="ARBA00023235"/>
    </source>
</evidence>
<keyword evidence="7" id="KW-0862">Zinc</keyword>
<dbReference type="GO" id="GO:0006270">
    <property type="term" value="P:DNA replication initiation"/>
    <property type="evidence" value="ECO:0007669"/>
    <property type="project" value="TreeGrafter"/>
</dbReference>
<dbReference type="InterPro" id="IPR041236">
    <property type="entry name" value="PriA_C"/>
</dbReference>
<dbReference type="Pfam" id="PF00271">
    <property type="entry name" value="Helicase_C"/>
    <property type="match status" value="1"/>
</dbReference>
<keyword evidence="3" id="KW-0479">Metal-binding</keyword>
<dbReference type="PROSITE" id="PS51192">
    <property type="entry name" value="HELICASE_ATP_BIND_1"/>
    <property type="match status" value="1"/>
</dbReference>
<organism evidence="15">
    <name type="scientific">marine sediment metagenome</name>
    <dbReference type="NCBI Taxonomy" id="412755"/>
    <lineage>
        <taxon>unclassified sequences</taxon>
        <taxon>metagenomes</taxon>
        <taxon>ecological metagenomes</taxon>
    </lineage>
</organism>
<dbReference type="GO" id="GO:0006302">
    <property type="term" value="P:double-strand break repair"/>
    <property type="evidence" value="ECO:0007669"/>
    <property type="project" value="InterPro"/>
</dbReference>
<dbReference type="SUPFAM" id="SSF52540">
    <property type="entry name" value="P-loop containing nucleoside triphosphate hydrolases"/>
    <property type="match status" value="1"/>
</dbReference>
<sequence>MSGPILQVALPSPLRRLFDYSAPTGARVEDLHVGQRVRVPFGNRQLVGVVARISDTSEVPSEKLKRAVELIDLEPLLPETLWQLCTWTAAYYQHGLGDTLSSALPVLLRQGEAALARQDMLWQLTTGAYAEHPAVSRAPKQKQAILALGKHPHGLSHALISQWGLSRDTLELLERKKLVQRISQSHHHTSEPLPLLREAPLTANIEQAAALAQILQSMGASDKSEASGFNAWLLEGVTGSGKTEVYLQAIEHCLRQGRQALVLIPEIGLTPQTLERFRQRFTVPVVILHSGLNDRERLDAWIAARDGEAGIIIGTRSAVFTPLARPGLIIVDEEHDLSYKQQEGLRYNARDIAVYRANLEKTGILLGSATPSLESLHNVQRGRYQRLSLTQRAGNASPPRFQCLDIRSRPLDAGLSRPLVQAMGEHLRQGNQVLVFINRRGFAPTLMCHDCGWIAECKRCDARMTVHQSPAHLHCHHCASQRAIDRKCPKCNGEDLRPLGAGTERAEEYLASHFTDFPVLRIDRDTMSRKQAMQTMLRRIQSGEPCVLVGTQMLAKGHHFPDVTLVAILDADGGLFSADFRGPERMAQLITQVAGRAGRAEKPGQVLIQTHMAEHPLLIDLTEHGYAAIAERELAARQASQLPPYSFIALLRAEANVAALANQFLEEACEQAEQLCESSGFTGIELLGPVPSPMERRAGRFRAQLLIQAGQRSVLHQLLHSWLPQLEQHHLARKVRWSIDVDPLDMF</sequence>
<dbReference type="Pfam" id="PF00270">
    <property type="entry name" value="DEAD"/>
    <property type="match status" value="1"/>
</dbReference>
<dbReference type="EC" id="5.6.2.4" evidence="11"/>
<dbReference type="NCBIfam" id="TIGR00595">
    <property type="entry name" value="priA"/>
    <property type="match status" value="1"/>
</dbReference>
<dbReference type="InterPro" id="IPR001650">
    <property type="entry name" value="Helicase_C-like"/>
</dbReference>
<dbReference type="SMART" id="SM00487">
    <property type="entry name" value="DEXDc"/>
    <property type="match status" value="1"/>
</dbReference>
<name>A0A0F9V288_9ZZZZ</name>
<dbReference type="GO" id="GO:0006269">
    <property type="term" value="P:DNA replication, synthesis of primer"/>
    <property type="evidence" value="ECO:0007669"/>
    <property type="project" value="UniProtKB-KW"/>
</dbReference>
<gene>
    <name evidence="15" type="ORF">LCGC14_0536320</name>
</gene>
<dbReference type="AlphaFoldDB" id="A0A0F9V288"/>
<evidence type="ECO:0000256" key="3">
    <source>
        <dbReference type="ARBA" id="ARBA00022723"/>
    </source>
</evidence>
<keyword evidence="1" id="KW-0639">Primosome</keyword>
<dbReference type="InterPro" id="IPR005259">
    <property type="entry name" value="PriA"/>
</dbReference>
<evidence type="ECO:0000256" key="8">
    <source>
        <dbReference type="ARBA" id="ARBA00022840"/>
    </source>
</evidence>
<evidence type="ECO:0000256" key="12">
    <source>
        <dbReference type="ARBA" id="ARBA00048988"/>
    </source>
</evidence>
<dbReference type="Pfam" id="PF18074">
    <property type="entry name" value="PriA_C"/>
    <property type="match status" value="1"/>
</dbReference>
<dbReference type="CDD" id="cd17929">
    <property type="entry name" value="DEXHc_priA"/>
    <property type="match status" value="1"/>
</dbReference>
<dbReference type="Pfam" id="PF18319">
    <property type="entry name" value="Zn_ribbon_PriA"/>
    <property type="match status" value="1"/>
</dbReference>
<dbReference type="NCBIfam" id="NF004065">
    <property type="entry name" value="PRK05580.1-1"/>
    <property type="match status" value="1"/>
</dbReference>
<evidence type="ECO:0000259" key="13">
    <source>
        <dbReference type="PROSITE" id="PS51192"/>
    </source>
</evidence>
<evidence type="ECO:0000313" key="15">
    <source>
        <dbReference type="EMBL" id="KKN59993.1"/>
    </source>
</evidence>
<evidence type="ECO:0000256" key="9">
    <source>
        <dbReference type="ARBA" id="ARBA00023125"/>
    </source>
</evidence>
<dbReference type="GO" id="GO:0046872">
    <property type="term" value="F:metal ion binding"/>
    <property type="evidence" value="ECO:0007669"/>
    <property type="project" value="UniProtKB-KW"/>
</dbReference>
<feature type="domain" description="Helicase ATP-binding" evidence="13">
    <location>
        <begin position="223"/>
        <end position="389"/>
    </location>
</feature>
<keyword evidence="5" id="KW-0378">Hydrolase</keyword>
<protein>
    <recommendedName>
        <fullName evidence="11">DNA 3'-5' helicase</fullName>
        <ecNumber evidence="11">5.6.2.4</ecNumber>
    </recommendedName>
</protein>
<keyword evidence="2" id="KW-0235">DNA replication</keyword>
<keyword evidence="10" id="KW-0413">Isomerase</keyword>
<dbReference type="InterPro" id="IPR040498">
    <property type="entry name" value="PriA_CRR"/>
</dbReference>
<dbReference type="InterPro" id="IPR027417">
    <property type="entry name" value="P-loop_NTPase"/>
</dbReference>
<dbReference type="Pfam" id="PF17764">
    <property type="entry name" value="PriA_3primeBD"/>
    <property type="match status" value="1"/>
</dbReference>
<reference evidence="15" key="1">
    <citation type="journal article" date="2015" name="Nature">
        <title>Complex archaea that bridge the gap between prokaryotes and eukaryotes.</title>
        <authorList>
            <person name="Spang A."/>
            <person name="Saw J.H."/>
            <person name="Jorgensen S.L."/>
            <person name="Zaremba-Niedzwiedzka K."/>
            <person name="Martijn J."/>
            <person name="Lind A.E."/>
            <person name="van Eijk R."/>
            <person name="Schleper C."/>
            <person name="Guy L."/>
            <person name="Ettema T.J."/>
        </authorList>
    </citation>
    <scope>NUCLEOTIDE SEQUENCE</scope>
</reference>
<dbReference type="InterPro" id="IPR042115">
    <property type="entry name" value="PriA_3primeBD_sf"/>
</dbReference>
<dbReference type="FunFam" id="3.40.50.300:FF:000489">
    <property type="entry name" value="Primosome assembly protein PriA"/>
    <property type="match status" value="1"/>
</dbReference>
<evidence type="ECO:0000256" key="1">
    <source>
        <dbReference type="ARBA" id="ARBA00022515"/>
    </source>
</evidence>
<dbReference type="GO" id="GO:0016787">
    <property type="term" value="F:hydrolase activity"/>
    <property type="evidence" value="ECO:0007669"/>
    <property type="project" value="UniProtKB-KW"/>
</dbReference>
<dbReference type="GO" id="GO:0043138">
    <property type="term" value="F:3'-5' DNA helicase activity"/>
    <property type="evidence" value="ECO:0007669"/>
    <property type="project" value="UniProtKB-EC"/>
</dbReference>
<dbReference type="PROSITE" id="PS51194">
    <property type="entry name" value="HELICASE_CTER"/>
    <property type="match status" value="1"/>
</dbReference>
<comment type="caution">
    <text evidence="15">The sequence shown here is derived from an EMBL/GenBank/DDBJ whole genome shotgun (WGS) entry which is preliminary data.</text>
</comment>
<evidence type="ECO:0000256" key="2">
    <source>
        <dbReference type="ARBA" id="ARBA00022705"/>
    </source>
</evidence>
<evidence type="ECO:0000256" key="7">
    <source>
        <dbReference type="ARBA" id="ARBA00022833"/>
    </source>
</evidence>
<dbReference type="GO" id="GO:0005524">
    <property type="term" value="F:ATP binding"/>
    <property type="evidence" value="ECO:0007669"/>
    <property type="project" value="UniProtKB-KW"/>
</dbReference>
<dbReference type="InterPro" id="IPR011545">
    <property type="entry name" value="DEAD/DEAH_box_helicase_dom"/>
</dbReference>
<keyword evidence="4" id="KW-0547">Nucleotide-binding</keyword>
<evidence type="ECO:0000259" key="14">
    <source>
        <dbReference type="PROSITE" id="PS51194"/>
    </source>
</evidence>
<dbReference type="Gene3D" id="3.40.50.300">
    <property type="entry name" value="P-loop containing nucleotide triphosphate hydrolases"/>
    <property type="match status" value="2"/>
</dbReference>
<dbReference type="SMART" id="SM00490">
    <property type="entry name" value="HELICc"/>
    <property type="match status" value="1"/>
</dbReference>
<dbReference type="InterPro" id="IPR041222">
    <property type="entry name" value="PriA_3primeBD"/>
</dbReference>
<evidence type="ECO:0000256" key="5">
    <source>
        <dbReference type="ARBA" id="ARBA00022801"/>
    </source>
</evidence>
<dbReference type="PANTHER" id="PTHR30580:SF0">
    <property type="entry name" value="PRIMOSOMAL PROTEIN N"/>
    <property type="match status" value="1"/>
</dbReference>